<reference evidence="1 2" key="1">
    <citation type="submission" date="2020-06" db="EMBL/GenBank/DDBJ databases">
        <authorList>
            <person name="Chanama M."/>
        </authorList>
    </citation>
    <scope>NUCLEOTIDE SEQUENCE [LARGE SCALE GENOMIC DNA]</scope>
    <source>
        <strain evidence="1 2">TBRC6557</strain>
    </source>
</reference>
<comment type="caution">
    <text evidence="1">The sequence shown here is derived from an EMBL/GenBank/DDBJ whole genome shotgun (WGS) entry which is preliminary data.</text>
</comment>
<evidence type="ECO:0000313" key="1">
    <source>
        <dbReference type="EMBL" id="NUW45779.1"/>
    </source>
</evidence>
<dbReference type="AlphaFoldDB" id="A0A7Y6IWP3"/>
<dbReference type="Proteomes" id="UP000546126">
    <property type="component" value="Unassembled WGS sequence"/>
</dbReference>
<dbReference type="RefSeq" id="WP_175605246.1">
    <property type="nucleotide sequence ID" value="NZ_JABWGO010000013.1"/>
</dbReference>
<protein>
    <submittedName>
        <fullName evidence="1">Uncharacterized protein</fullName>
    </submittedName>
</protein>
<accession>A0A7Y6IWP3</accession>
<keyword evidence="2" id="KW-1185">Reference proteome</keyword>
<organism evidence="1 2">
    <name type="scientific">Nonomuraea rhodomycinica</name>
    <dbReference type="NCBI Taxonomy" id="1712872"/>
    <lineage>
        <taxon>Bacteria</taxon>
        <taxon>Bacillati</taxon>
        <taxon>Actinomycetota</taxon>
        <taxon>Actinomycetes</taxon>
        <taxon>Streptosporangiales</taxon>
        <taxon>Streptosporangiaceae</taxon>
        <taxon>Nonomuraea</taxon>
    </lineage>
</organism>
<sequence length="105" mass="11570">MNHHDLIIEAARSWARGSCPMEAAVELLIHHGTWLRRSDFQTLAVDLEEPFAVIDWQAVHNALTRGQLPCSRGEDAMLRIALSIAYALPVELGPALTILDSTNLG</sequence>
<name>A0A7Y6IWP3_9ACTN</name>
<dbReference type="EMBL" id="JABWGO010000013">
    <property type="protein sequence ID" value="NUW45779.1"/>
    <property type="molecule type" value="Genomic_DNA"/>
</dbReference>
<proteinExistence type="predicted"/>
<gene>
    <name evidence="1" type="ORF">HT134_37540</name>
</gene>
<evidence type="ECO:0000313" key="2">
    <source>
        <dbReference type="Proteomes" id="UP000546126"/>
    </source>
</evidence>